<proteinExistence type="inferred from homology"/>
<dbReference type="PROSITE" id="PS51891">
    <property type="entry name" value="CENP_V_GFA"/>
    <property type="match status" value="1"/>
</dbReference>
<name>A0ABX5CU04_9ALTE</name>
<dbReference type="PANTHER" id="PTHR33337:SF40">
    <property type="entry name" value="CENP-V_GFA DOMAIN-CONTAINING PROTEIN-RELATED"/>
    <property type="match status" value="1"/>
</dbReference>
<evidence type="ECO:0000256" key="2">
    <source>
        <dbReference type="ARBA" id="ARBA00022723"/>
    </source>
</evidence>
<evidence type="ECO:0000313" key="7">
    <source>
        <dbReference type="Proteomes" id="UP000239539"/>
    </source>
</evidence>
<evidence type="ECO:0000256" key="1">
    <source>
        <dbReference type="ARBA" id="ARBA00005495"/>
    </source>
</evidence>
<comment type="similarity">
    <text evidence="1">Belongs to the Gfa family.</text>
</comment>
<dbReference type="RefSeq" id="WP_105929421.1">
    <property type="nucleotide sequence ID" value="NZ_BTGH01000011.1"/>
</dbReference>
<accession>A0ABX5CU04</accession>
<evidence type="ECO:0000259" key="5">
    <source>
        <dbReference type="PROSITE" id="PS51891"/>
    </source>
</evidence>
<evidence type="ECO:0000256" key="3">
    <source>
        <dbReference type="ARBA" id="ARBA00022833"/>
    </source>
</evidence>
<dbReference type="Pfam" id="PF04828">
    <property type="entry name" value="GFA"/>
    <property type="match status" value="1"/>
</dbReference>
<dbReference type="InterPro" id="IPR011057">
    <property type="entry name" value="Mss4-like_sf"/>
</dbReference>
<protein>
    <submittedName>
        <fullName evidence="6">Aldehyde-activating protein</fullName>
    </submittedName>
</protein>
<organism evidence="6 7">
    <name type="scientific">Alteromonas gracilis</name>
    <dbReference type="NCBI Taxonomy" id="1479524"/>
    <lineage>
        <taxon>Bacteria</taxon>
        <taxon>Pseudomonadati</taxon>
        <taxon>Pseudomonadota</taxon>
        <taxon>Gammaproteobacteria</taxon>
        <taxon>Alteromonadales</taxon>
        <taxon>Alteromonadaceae</taxon>
        <taxon>Alteromonas/Salinimonas group</taxon>
        <taxon>Alteromonas</taxon>
    </lineage>
</organism>
<feature type="domain" description="CENP-V/GFA" evidence="5">
    <location>
        <begin position="4"/>
        <end position="133"/>
    </location>
</feature>
<dbReference type="InterPro" id="IPR006913">
    <property type="entry name" value="CENP-V/GFA"/>
</dbReference>
<keyword evidence="3" id="KW-0862">Zinc</keyword>
<evidence type="ECO:0000256" key="4">
    <source>
        <dbReference type="ARBA" id="ARBA00023239"/>
    </source>
</evidence>
<dbReference type="EMBL" id="PVNO01000001">
    <property type="protein sequence ID" value="PRO70922.1"/>
    <property type="molecule type" value="Genomic_DNA"/>
</dbReference>
<dbReference type="Gene3D" id="3.90.1590.10">
    <property type="entry name" value="glutathione-dependent formaldehyde- activating enzyme (gfa)"/>
    <property type="match status" value="1"/>
</dbReference>
<keyword evidence="2" id="KW-0479">Metal-binding</keyword>
<dbReference type="SUPFAM" id="SSF51316">
    <property type="entry name" value="Mss4-like"/>
    <property type="match status" value="1"/>
</dbReference>
<reference evidence="7" key="1">
    <citation type="journal article" date="2020" name="Int. J. Syst. Evol. Microbiol.">
        <title>Alteromonas alba sp. nov., a marine bacterium isolated from the seawater of the West Pacific Ocean.</title>
        <authorList>
            <person name="Sun C."/>
            <person name="Wu Y.-H."/>
            <person name="Xamxidin M."/>
            <person name="Cheng H."/>
            <person name="Xu X.-W."/>
        </authorList>
    </citation>
    <scope>NUCLEOTIDE SEQUENCE [LARGE SCALE GENOMIC DNA]</scope>
    <source>
        <strain evidence="7">9a2</strain>
    </source>
</reference>
<gene>
    <name evidence="6" type="ORF">C6Y39_00220</name>
</gene>
<keyword evidence="4" id="KW-0456">Lyase</keyword>
<dbReference type="PANTHER" id="PTHR33337">
    <property type="entry name" value="GFA DOMAIN-CONTAINING PROTEIN"/>
    <property type="match status" value="1"/>
</dbReference>
<evidence type="ECO:0000313" key="6">
    <source>
        <dbReference type="EMBL" id="PRO70922.1"/>
    </source>
</evidence>
<keyword evidence="7" id="KW-1185">Reference proteome</keyword>
<dbReference type="Proteomes" id="UP000239539">
    <property type="component" value="Unassembled WGS sequence"/>
</dbReference>
<sequence length="133" mass="14316">MTNYVGSCLCGAVTFEIEAEFESFYLCHCKHCQKDTGSAFAANLFSQTGKLIWCSGEDNISSFTLAGSQHQKSFCKDCGTALPNNHSSGILVVPAGCLDTDVAVIPTAHIFMSSKASWESNVVNIRKLEGLPE</sequence>
<comment type="caution">
    <text evidence="6">The sequence shown here is derived from an EMBL/GenBank/DDBJ whole genome shotgun (WGS) entry which is preliminary data.</text>
</comment>